<organism evidence="6 7">
    <name type="scientific">Halotalea alkalilenta</name>
    <dbReference type="NCBI Taxonomy" id="376489"/>
    <lineage>
        <taxon>Bacteria</taxon>
        <taxon>Pseudomonadati</taxon>
        <taxon>Pseudomonadota</taxon>
        <taxon>Gammaproteobacteria</taxon>
        <taxon>Oceanospirillales</taxon>
        <taxon>Halomonadaceae</taxon>
        <taxon>Halotalea</taxon>
    </lineage>
</organism>
<dbReference type="EMBL" id="CP015243">
    <property type="protein sequence ID" value="ANF56859.1"/>
    <property type="molecule type" value="Genomic_DNA"/>
</dbReference>
<evidence type="ECO:0000313" key="7">
    <source>
        <dbReference type="Proteomes" id="UP000077875"/>
    </source>
</evidence>
<dbReference type="KEGG" id="haa:A5892_04730"/>
<dbReference type="InterPro" id="IPR012997">
    <property type="entry name" value="RplA"/>
</dbReference>
<dbReference type="GO" id="GO:0008932">
    <property type="term" value="F:lytic endotransglycosylase activity"/>
    <property type="evidence" value="ECO:0007669"/>
    <property type="project" value="UniProtKB-UniRule"/>
</dbReference>
<keyword evidence="1 3" id="KW-0456">Lyase</keyword>
<feature type="signal peptide" evidence="3">
    <location>
        <begin position="1"/>
        <end position="34"/>
    </location>
</feature>
<keyword evidence="7" id="KW-1185">Reference proteome</keyword>
<evidence type="ECO:0000256" key="3">
    <source>
        <dbReference type="HAMAP-Rule" id="MF_02071"/>
    </source>
</evidence>
<evidence type="ECO:0000256" key="4">
    <source>
        <dbReference type="RuleBase" id="RU003495"/>
    </source>
</evidence>
<sequence precursor="true">MRQCSLASRAARMSPPLAALALLLALFCAPFAFATQADAIGAEQGRATYYDSHFDGALTASGEPFSNQAMTAAHRSLPFGTKVQVTNLDNGKQTIVKINDRGPFVSQRIIDLSQSAAERLDMVERGVARVRVSVID</sequence>
<comment type="function">
    <text evidence="3">Lytic transglycosylase with a strong preference for naked glycan strands that lack stem peptides.</text>
</comment>
<dbReference type="InterPro" id="IPR036908">
    <property type="entry name" value="RlpA-like_sf"/>
</dbReference>
<feature type="chain" id="PRO_5009986341" description="Endolytic peptidoglycan transglycosylase RlpA" evidence="3">
    <location>
        <begin position="35"/>
        <end position="136"/>
    </location>
</feature>
<dbReference type="PANTHER" id="PTHR34183:SF1">
    <property type="entry name" value="ENDOLYTIC PEPTIDOGLYCAN TRANSGLYCOSYLASE RLPA"/>
    <property type="match status" value="1"/>
</dbReference>
<accession>A0A172YC83</accession>
<dbReference type="AlphaFoldDB" id="A0A172YC83"/>
<dbReference type="EC" id="4.2.2.-" evidence="3"/>
<dbReference type="NCBIfam" id="TIGR00413">
    <property type="entry name" value="rlpA"/>
    <property type="match status" value="1"/>
</dbReference>
<evidence type="ECO:0000256" key="1">
    <source>
        <dbReference type="ARBA" id="ARBA00023239"/>
    </source>
</evidence>
<keyword evidence="3" id="KW-0732">Signal</keyword>
<dbReference type="GO" id="GO:0000270">
    <property type="term" value="P:peptidoglycan metabolic process"/>
    <property type="evidence" value="ECO:0007669"/>
    <property type="project" value="UniProtKB-UniRule"/>
</dbReference>
<reference evidence="6 7" key="1">
    <citation type="submission" date="2016-04" db="EMBL/GenBank/DDBJ databases">
        <title>Complete Genome Sequence of Halotalea alkalilenta IHB B 13600.</title>
        <authorList>
            <person name="Swarnkar M.K."/>
            <person name="Sharma A."/>
            <person name="Kaushal K."/>
            <person name="Soni R."/>
            <person name="Rana S."/>
            <person name="Singh A.K."/>
            <person name="Gulati A."/>
        </authorList>
    </citation>
    <scope>NUCLEOTIDE SEQUENCE [LARGE SCALE GENOMIC DNA]</scope>
    <source>
        <strain evidence="6 7">IHB B 13600</strain>
    </source>
</reference>
<dbReference type="Pfam" id="PF03330">
    <property type="entry name" value="DPBB_1"/>
    <property type="match status" value="1"/>
</dbReference>
<feature type="domain" description="RlpA-like protein double-psi beta-barrel" evidence="5">
    <location>
        <begin position="43"/>
        <end position="132"/>
    </location>
</feature>
<dbReference type="CDD" id="cd22268">
    <property type="entry name" value="DPBB_RlpA-like"/>
    <property type="match status" value="1"/>
</dbReference>
<name>A0A172YC83_9GAMM</name>
<dbReference type="PANTHER" id="PTHR34183">
    <property type="entry name" value="ENDOLYTIC PEPTIDOGLYCAN TRANSGLYCOSYLASE RLPA"/>
    <property type="match status" value="1"/>
</dbReference>
<comment type="similarity">
    <text evidence="3 4">Belongs to the RlpA family.</text>
</comment>
<evidence type="ECO:0000256" key="2">
    <source>
        <dbReference type="ARBA" id="ARBA00023316"/>
    </source>
</evidence>
<evidence type="ECO:0000259" key="5">
    <source>
        <dbReference type="Pfam" id="PF03330"/>
    </source>
</evidence>
<evidence type="ECO:0000313" key="6">
    <source>
        <dbReference type="EMBL" id="ANF56859.1"/>
    </source>
</evidence>
<dbReference type="GO" id="GO:0071555">
    <property type="term" value="P:cell wall organization"/>
    <property type="evidence" value="ECO:0007669"/>
    <property type="project" value="UniProtKB-KW"/>
</dbReference>
<dbReference type="Proteomes" id="UP000077875">
    <property type="component" value="Chromosome"/>
</dbReference>
<protein>
    <recommendedName>
        <fullName evidence="3">Endolytic peptidoglycan transglycosylase RlpA</fullName>
        <ecNumber evidence="3">4.2.2.-</ecNumber>
    </recommendedName>
</protein>
<dbReference type="STRING" id="376489.A5892_04730"/>
<dbReference type="InterPro" id="IPR009009">
    <property type="entry name" value="RlpA-like_DPBB"/>
</dbReference>
<dbReference type="Gene3D" id="2.40.40.10">
    <property type="entry name" value="RlpA-like domain"/>
    <property type="match status" value="1"/>
</dbReference>
<dbReference type="HAMAP" id="MF_02071">
    <property type="entry name" value="RlpA"/>
    <property type="match status" value="1"/>
</dbReference>
<dbReference type="InterPro" id="IPR034718">
    <property type="entry name" value="RlpA"/>
</dbReference>
<gene>
    <name evidence="3" type="primary">rlpA</name>
    <name evidence="6" type="ORF">A5892_04730</name>
</gene>
<dbReference type="SUPFAM" id="SSF50685">
    <property type="entry name" value="Barwin-like endoglucanases"/>
    <property type="match status" value="1"/>
</dbReference>
<proteinExistence type="inferred from homology"/>
<keyword evidence="2 3" id="KW-0961">Cell wall biogenesis/degradation</keyword>